<evidence type="ECO:0000313" key="6">
    <source>
        <dbReference type="EMBL" id="MEE8657927.1"/>
    </source>
</evidence>
<dbReference type="Proteomes" id="UP001312908">
    <property type="component" value="Unassembled WGS sequence"/>
</dbReference>
<evidence type="ECO:0000259" key="5">
    <source>
        <dbReference type="PROSITE" id="PS51755"/>
    </source>
</evidence>
<dbReference type="InterPro" id="IPR001789">
    <property type="entry name" value="Sig_transdc_resp-reg_receiver"/>
</dbReference>
<feature type="DNA-binding region" description="OmpR/PhoB-type" evidence="3">
    <location>
        <begin position="127"/>
        <end position="225"/>
    </location>
</feature>
<sequence length="226" mass="25787">MHILLVEDDLKVRDFIVRGMRDHDHTVTDAADGQTGLELALKPGFDLIILDRMLPGGVDGVQLLEQIRARNVTTPVLILSALTEVDERVVGLNAGSDDYMAKPFAFSELMARAEALIRRSYAQDNIQTRLSVGDLEMDLLSRSVRRGDQKIDLQPREFRLLEFLMRHVGQIVTRTMLLERVWDYHFDPQTNVIDVHVSRLRQKLDKPFATSLIHTVRNAGYVLRSE</sequence>
<evidence type="ECO:0000259" key="4">
    <source>
        <dbReference type="PROSITE" id="PS50110"/>
    </source>
</evidence>
<dbReference type="PROSITE" id="PS51755">
    <property type="entry name" value="OMPR_PHOB"/>
    <property type="match status" value="1"/>
</dbReference>
<protein>
    <submittedName>
        <fullName evidence="6">DNA-binding response regulator</fullName>
    </submittedName>
</protein>
<dbReference type="Pfam" id="PF00072">
    <property type="entry name" value="Response_reg"/>
    <property type="match status" value="1"/>
</dbReference>
<dbReference type="PANTHER" id="PTHR48111">
    <property type="entry name" value="REGULATOR OF RPOS"/>
    <property type="match status" value="1"/>
</dbReference>
<keyword evidence="1 3" id="KW-0238">DNA-binding</keyword>
<evidence type="ECO:0000313" key="7">
    <source>
        <dbReference type="Proteomes" id="UP001312908"/>
    </source>
</evidence>
<dbReference type="SMART" id="SM00862">
    <property type="entry name" value="Trans_reg_C"/>
    <property type="match status" value="1"/>
</dbReference>
<dbReference type="Gene3D" id="3.40.50.2300">
    <property type="match status" value="1"/>
</dbReference>
<reference evidence="6 7" key="1">
    <citation type="submission" date="2023-10" db="EMBL/GenBank/DDBJ databases">
        <title>Sorlinia euscelidii gen. nov., sp. nov., an acetic acid bacteria isolated from the gut of Euscelidius variegatus emitter.</title>
        <authorList>
            <person name="Michoud G."/>
            <person name="Marasco R."/>
            <person name="Seferji K."/>
            <person name="Gonella E."/>
            <person name="Garuglieri E."/>
            <person name="Alma A."/>
            <person name="Mapelli F."/>
            <person name="Borin S."/>
            <person name="Daffonchio D."/>
            <person name="Crotti E."/>
        </authorList>
    </citation>
    <scope>NUCLEOTIDE SEQUENCE [LARGE SCALE GENOMIC DNA]</scope>
    <source>
        <strain evidence="6 7">EV16P</strain>
    </source>
</reference>
<dbReference type="SUPFAM" id="SSF52172">
    <property type="entry name" value="CheY-like"/>
    <property type="match status" value="1"/>
</dbReference>
<dbReference type="PROSITE" id="PS50110">
    <property type="entry name" value="RESPONSE_REGULATORY"/>
    <property type="match status" value="1"/>
</dbReference>
<comment type="caution">
    <text evidence="6">The sequence shown here is derived from an EMBL/GenBank/DDBJ whole genome shotgun (WGS) entry which is preliminary data.</text>
</comment>
<organism evidence="6 7">
    <name type="scientific">Sorlinia euscelidii</name>
    <dbReference type="NCBI Taxonomy" id="3081148"/>
    <lineage>
        <taxon>Bacteria</taxon>
        <taxon>Pseudomonadati</taxon>
        <taxon>Pseudomonadota</taxon>
        <taxon>Alphaproteobacteria</taxon>
        <taxon>Acetobacterales</taxon>
        <taxon>Acetobacteraceae</taxon>
        <taxon>Sorlinia</taxon>
    </lineage>
</organism>
<dbReference type="Gene3D" id="6.10.250.690">
    <property type="match status" value="1"/>
</dbReference>
<dbReference type="Pfam" id="PF00486">
    <property type="entry name" value="Trans_reg_C"/>
    <property type="match status" value="1"/>
</dbReference>
<proteinExistence type="predicted"/>
<name>A0ABU7U235_9PROT</name>
<keyword evidence="2" id="KW-0597">Phosphoprotein</keyword>
<evidence type="ECO:0000256" key="1">
    <source>
        <dbReference type="ARBA" id="ARBA00023125"/>
    </source>
</evidence>
<dbReference type="GO" id="GO:0003677">
    <property type="term" value="F:DNA binding"/>
    <property type="evidence" value="ECO:0007669"/>
    <property type="project" value="UniProtKB-KW"/>
</dbReference>
<dbReference type="PANTHER" id="PTHR48111:SF76">
    <property type="entry name" value="TWO-COMPONENT RESPONSE REGULATOR"/>
    <property type="match status" value="1"/>
</dbReference>
<dbReference type="InterPro" id="IPR036388">
    <property type="entry name" value="WH-like_DNA-bd_sf"/>
</dbReference>
<dbReference type="SMART" id="SM00448">
    <property type="entry name" value="REC"/>
    <property type="match status" value="1"/>
</dbReference>
<dbReference type="InterPro" id="IPR039420">
    <property type="entry name" value="WalR-like"/>
</dbReference>
<gene>
    <name evidence="6" type="ORF">DOFOFD_02720</name>
</gene>
<dbReference type="InterPro" id="IPR011006">
    <property type="entry name" value="CheY-like_superfamily"/>
</dbReference>
<feature type="modified residue" description="4-aspartylphosphate" evidence="2">
    <location>
        <position position="51"/>
    </location>
</feature>
<evidence type="ECO:0000256" key="2">
    <source>
        <dbReference type="PROSITE-ProRule" id="PRU00169"/>
    </source>
</evidence>
<feature type="domain" description="Response regulatory" evidence="4">
    <location>
        <begin position="2"/>
        <end position="117"/>
    </location>
</feature>
<dbReference type="CDD" id="cd00383">
    <property type="entry name" value="trans_reg_C"/>
    <property type="match status" value="1"/>
</dbReference>
<keyword evidence="7" id="KW-1185">Reference proteome</keyword>
<dbReference type="EMBL" id="JAWJZY010000001">
    <property type="protein sequence ID" value="MEE8657927.1"/>
    <property type="molecule type" value="Genomic_DNA"/>
</dbReference>
<dbReference type="InterPro" id="IPR001867">
    <property type="entry name" value="OmpR/PhoB-type_DNA-bd"/>
</dbReference>
<accession>A0ABU7U235</accession>
<evidence type="ECO:0000256" key="3">
    <source>
        <dbReference type="PROSITE-ProRule" id="PRU01091"/>
    </source>
</evidence>
<feature type="domain" description="OmpR/PhoB-type" evidence="5">
    <location>
        <begin position="127"/>
        <end position="225"/>
    </location>
</feature>
<dbReference type="Gene3D" id="1.10.10.10">
    <property type="entry name" value="Winged helix-like DNA-binding domain superfamily/Winged helix DNA-binding domain"/>
    <property type="match status" value="1"/>
</dbReference>
<dbReference type="RefSeq" id="WP_394818891.1">
    <property type="nucleotide sequence ID" value="NZ_JAWJZY010000001.1"/>
</dbReference>